<proteinExistence type="predicted"/>
<dbReference type="Pfam" id="PF01359">
    <property type="entry name" value="Transposase_1"/>
    <property type="match status" value="1"/>
</dbReference>
<sequence length="1480" mass="170056">MSLSPLQKRWVEARVCVRDCFLEGVSEASTVLKVKRVYPDIDPTDAFVHKRFGLHRKEDFDCFPDKRAEIPRNPRWIQEIRAYATEHPHCSLRGVARSVGHSITVCRKILKKDLHLRSVSNKWVPHVLTIENKQQRVDKATTMLEILQRHAENDFARLFTGDESWVYLNNPFARTWIQLDAKRPKSERGGIGEEKMMVTVFFNGQGLFLLDVLPEGKTVNSEVFRRRVIYPMRRLVREQNYGDDAEVMVHYDNAPAHNAHATQRSVDNAEFSRMEHPPYSPDLATCDFFLFGYMKHLLEGTGRLTREQLRVQIEQILRGIPRKTWKATFRSWMDRERYVEKIPPFLAPNRCNMFALDSTNIQYTIANISRFSKTIEMQPVPAKGSPIVNANFGQGPSLLAQQLRSANNEQPRYSPSSTGRESQSLQFPLASISTTRFIEPGRGVPGSLHLSPFTQANERSRKMAEESERIKREKAEGKAMERAGPEKKSESPEKTLKVSEATERSKGSGGRTDRTQQTSATTEVKKTARKAGELQNVAIRDLLTFDERELDQYAIKVRPENVRGATGGKWKQMRPDEILHFGQVERTGFAGVTKLDESGAIINEKEPTGLRSQILKLQGSGKRTERSKKYDKTERSQDGTQQQQEQEDGSNDIEQQSTGRTVPDWSMLSDLGTQSTKPIKGRTLPPLNLNNGDRSQRHNQLGSFQLATTSRAPPIKLQPTPDAQGSKVIKNLQDVMTYFAGSGKTDPLKFVYMNIKKQKRGPNDTEPSPLDFNPYELEVVPRERTDPEHYMISVSGVVHITPSKKVLRRTKLQEEQRRAREKAMQTATSRKGGAAAAAAVAAQMAAEDDLEEQEMNKNEDKDLNEEAFEAVPLARFVHESILFSAIRKLGFFHKFPLVKYFYNWRREIRFEVYCGHKNDLKRGLFYSHICFCRVLLALGQAYKKLELNPPYKLDLARRKAFEMEEYLQFQTETRNESKEAVVKVSMLMSNLISELVQDIMKRAYAASGESTGGEAADALLAGLVRASTMNKSMAQVKQEKIDKAKSIKLAKYEETMMGRFVEQIDYVCVENLFHVLKKAIRDKLDTMKKLIQTKGSVFVVTFLFMKKQKQLEDGEEESESESEEELNEQFEDEPEGSKTPSEEEQEQEQEDQILEGEDDEEEDDEDDDQQVDKEGEEQEQESVEDGDTTRRKNKKKKSEQDEEDEEEADDEEKESKNEDEQEEEQEQDNGDDTIKSSRRRLSKLNLRSDSKTSLKSQHGTARKKQNRKSKLNQKKQNQKQTKAAEEQEQKKGPSVQLNKCELKLTPSREEVHSVIDQILEEGIQLMQSADRPLHVQAHRPLLPPNPPQGLDLKKILSTDEKYNSSRQEIHKIIDNSFNSAEKYLEKFWPLGRIFEYSLKWDFVNKYKKRVRKVEVIRNDLRRMKQWMSDVKKMNISNQAGLLTMDARPLKNNLMPIPQNCSDQIKQHLHDLFAEISDQCR</sequence>
<protein>
    <submittedName>
        <fullName evidence="2">Putative mariner transposase</fullName>
    </submittedName>
</protein>
<dbReference type="Gene3D" id="3.30.420.10">
    <property type="entry name" value="Ribonuclease H-like superfamily/Ribonuclease H"/>
    <property type="match status" value="1"/>
</dbReference>
<dbReference type="EMBL" id="SNRW01004729">
    <property type="protein sequence ID" value="KAA6386601.1"/>
    <property type="molecule type" value="Genomic_DNA"/>
</dbReference>
<dbReference type="PANTHER" id="PTHR46060">
    <property type="entry name" value="MARINER MOS1 TRANSPOSASE-LIKE PROTEIN"/>
    <property type="match status" value="1"/>
</dbReference>
<reference evidence="2 3" key="1">
    <citation type="submission" date="2019-03" db="EMBL/GenBank/DDBJ databases">
        <title>Single cell metagenomics reveals metabolic interactions within the superorganism composed of flagellate Streblomastix strix and complex community of Bacteroidetes bacteria on its surface.</title>
        <authorList>
            <person name="Treitli S.C."/>
            <person name="Kolisko M."/>
            <person name="Husnik F."/>
            <person name="Keeling P."/>
            <person name="Hampl V."/>
        </authorList>
    </citation>
    <scope>NUCLEOTIDE SEQUENCE [LARGE SCALE GENOMIC DNA]</scope>
    <source>
        <strain evidence="2">ST1C</strain>
    </source>
</reference>
<feature type="region of interest" description="Disordered" evidence="1">
    <location>
        <begin position="404"/>
        <end position="425"/>
    </location>
</feature>
<dbReference type="InterPro" id="IPR001888">
    <property type="entry name" value="Transposase_1"/>
</dbReference>
<feature type="compositionally biased region" description="Basic residues" evidence="1">
    <location>
        <begin position="1260"/>
        <end position="1277"/>
    </location>
</feature>
<dbReference type="InterPro" id="IPR052709">
    <property type="entry name" value="Transposase-MT_Hybrid"/>
</dbReference>
<feature type="compositionally biased region" description="Acidic residues" evidence="1">
    <location>
        <begin position="1219"/>
        <end position="1231"/>
    </location>
</feature>
<evidence type="ECO:0000313" key="2">
    <source>
        <dbReference type="EMBL" id="KAA6386601.1"/>
    </source>
</evidence>
<name>A0A5J4VV79_9EUKA</name>
<feature type="compositionally biased region" description="Acidic residues" evidence="1">
    <location>
        <begin position="1113"/>
        <end position="1134"/>
    </location>
</feature>
<dbReference type="Proteomes" id="UP000324800">
    <property type="component" value="Unassembled WGS sequence"/>
</dbReference>
<feature type="compositionally biased region" description="Acidic residues" evidence="1">
    <location>
        <begin position="1200"/>
        <end position="1212"/>
    </location>
</feature>
<gene>
    <name evidence="2" type="ORF">EZS28_017872</name>
</gene>
<feature type="compositionally biased region" description="Polar residues" evidence="1">
    <location>
        <begin position="688"/>
        <end position="697"/>
    </location>
</feature>
<evidence type="ECO:0000256" key="1">
    <source>
        <dbReference type="SAM" id="MobiDB-lite"/>
    </source>
</evidence>
<dbReference type="InterPro" id="IPR036397">
    <property type="entry name" value="RNaseH_sf"/>
</dbReference>
<feature type="region of interest" description="Disordered" evidence="1">
    <location>
        <begin position="438"/>
        <end position="528"/>
    </location>
</feature>
<organism evidence="2 3">
    <name type="scientific">Streblomastix strix</name>
    <dbReference type="NCBI Taxonomy" id="222440"/>
    <lineage>
        <taxon>Eukaryota</taxon>
        <taxon>Metamonada</taxon>
        <taxon>Preaxostyla</taxon>
        <taxon>Oxymonadida</taxon>
        <taxon>Streblomastigidae</taxon>
        <taxon>Streblomastix</taxon>
    </lineage>
</organism>
<accession>A0A5J4VV79</accession>
<dbReference type="PANTHER" id="PTHR46060:SF1">
    <property type="entry name" value="MARINER MOS1 TRANSPOSASE-LIKE PROTEIN"/>
    <property type="match status" value="1"/>
</dbReference>
<feature type="compositionally biased region" description="Basic and acidic residues" evidence="1">
    <location>
        <begin position="458"/>
        <end position="514"/>
    </location>
</feature>
<feature type="compositionally biased region" description="Acidic residues" evidence="1">
    <location>
        <begin position="1142"/>
        <end position="1186"/>
    </location>
</feature>
<dbReference type="GO" id="GO:0003676">
    <property type="term" value="F:nucleic acid binding"/>
    <property type="evidence" value="ECO:0007669"/>
    <property type="project" value="InterPro"/>
</dbReference>
<feature type="region of interest" description="Disordered" evidence="1">
    <location>
        <begin position="1111"/>
        <end position="1297"/>
    </location>
</feature>
<feature type="compositionally biased region" description="Basic and acidic residues" evidence="1">
    <location>
        <begin position="622"/>
        <end position="637"/>
    </location>
</feature>
<feature type="compositionally biased region" description="Basic and acidic residues" evidence="1">
    <location>
        <begin position="1282"/>
        <end position="1291"/>
    </location>
</feature>
<feature type="region of interest" description="Disordered" evidence="1">
    <location>
        <begin position="612"/>
        <end position="697"/>
    </location>
</feature>
<dbReference type="OrthoDB" id="6118231at2759"/>
<comment type="caution">
    <text evidence="2">The sequence shown here is derived from an EMBL/GenBank/DDBJ whole genome shotgun (WGS) entry which is preliminary data.</text>
</comment>
<feature type="non-terminal residue" evidence="2">
    <location>
        <position position="1480"/>
    </location>
</feature>
<evidence type="ECO:0000313" key="3">
    <source>
        <dbReference type="Proteomes" id="UP000324800"/>
    </source>
</evidence>